<dbReference type="PANTHER" id="PTHR30574">
    <property type="entry name" value="INNER MEMBRANE PROTEIN YEDE"/>
    <property type="match status" value="1"/>
</dbReference>
<evidence type="ECO:0000256" key="4">
    <source>
        <dbReference type="ARBA" id="ARBA00022519"/>
    </source>
</evidence>
<feature type="region of interest" description="Disordered" evidence="9">
    <location>
        <begin position="1"/>
        <end position="34"/>
    </location>
</feature>
<evidence type="ECO:0000256" key="6">
    <source>
        <dbReference type="ARBA" id="ARBA00022989"/>
    </source>
</evidence>
<feature type="transmembrane region" description="Helical" evidence="10">
    <location>
        <begin position="69"/>
        <end position="94"/>
    </location>
</feature>
<keyword evidence="5 10" id="KW-0812">Transmembrane</keyword>
<feature type="transmembrane region" description="Helical" evidence="10">
    <location>
        <begin position="336"/>
        <end position="353"/>
    </location>
</feature>
<keyword evidence="4" id="KW-0997">Cell inner membrane</keyword>
<sequence>MDPLRSPGSSDHGGAGRSTSPHEQATGAGASRRWTRADTARTALALAVAVALLGGAAALHGSAAHGADAGFSLLLGAALGIVCERGRFCFYCIFRDLFEDRNSHGAYAVLTALAVGALGYTVVLAMFVPDPSSGTLPPGAHIGPVTWTTLVAAIAFGLGVVLSGGCIGGHLYRLGEGSVRALPALAGAAVGFGLGFASWNPLYLAGLSSAPSPWLPQLFGYGGSLALTLAVLAVAAVALLRRLPDRAARSASPVTLAEVGRTVFARRWPPLLTGATVGIIVVVAYLRVEPLGVTRQLGSATRTVLDGTGLLPATLHGLDGFAGCATVVAEVVLANGWLILGVVAGSFAAALPGRRFRIERLTGSGTVSAVMGGLLLGWGAMTAIGCTFGVLLSGVSAFALSGWVFAAGLLLALWAGFRLGLHRN</sequence>
<feature type="transmembrane region" description="Helical" evidence="10">
    <location>
        <begin position="181"/>
        <end position="199"/>
    </location>
</feature>
<keyword evidence="6 10" id="KW-1133">Transmembrane helix</keyword>
<comment type="similarity">
    <text evidence="8">Belongs to the TsuA/YedE (TC 9.B.102) family.</text>
</comment>
<dbReference type="PANTHER" id="PTHR30574:SF1">
    <property type="entry name" value="SULPHUR TRANSPORT DOMAIN-CONTAINING PROTEIN"/>
    <property type="match status" value="1"/>
</dbReference>
<evidence type="ECO:0000313" key="12">
    <source>
        <dbReference type="Proteomes" id="UP001494902"/>
    </source>
</evidence>
<keyword evidence="3" id="KW-1003">Cell membrane</keyword>
<comment type="subcellular location">
    <subcellularLocation>
        <location evidence="1">Cell inner membrane</location>
        <topology evidence="1">Multi-pass membrane protein</topology>
    </subcellularLocation>
</comment>
<dbReference type="Pfam" id="PF04143">
    <property type="entry name" value="Sulf_transp"/>
    <property type="match status" value="1"/>
</dbReference>
<keyword evidence="12" id="KW-1185">Reference proteome</keyword>
<evidence type="ECO:0000256" key="8">
    <source>
        <dbReference type="ARBA" id="ARBA00035655"/>
    </source>
</evidence>
<feature type="transmembrane region" description="Helical" evidence="10">
    <location>
        <begin position="219"/>
        <end position="240"/>
    </location>
</feature>
<gene>
    <name evidence="11" type="ORF">WIS52_20320</name>
</gene>
<organism evidence="11 12">
    <name type="scientific">Pseudonocardia nematodicida</name>
    <dbReference type="NCBI Taxonomy" id="1206997"/>
    <lineage>
        <taxon>Bacteria</taxon>
        <taxon>Bacillati</taxon>
        <taxon>Actinomycetota</taxon>
        <taxon>Actinomycetes</taxon>
        <taxon>Pseudonocardiales</taxon>
        <taxon>Pseudonocardiaceae</taxon>
        <taxon>Pseudonocardia</taxon>
    </lineage>
</organism>
<feature type="transmembrane region" description="Helical" evidence="10">
    <location>
        <begin position="147"/>
        <end position="169"/>
    </location>
</feature>
<accession>A0ABV1KED2</accession>
<evidence type="ECO:0000256" key="1">
    <source>
        <dbReference type="ARBA" id="ARBA00004429"/>
    </source>
</evidence>
<dbReference type="Proteomes" id="UP001494902">
    <property type="component" value="Unassembled WGS sequence"/>
</dbReference>
<dbReference type="RefSeq" id="WP_349299887.1">
    <property type="nucleotide sequence ID" value="NZ_JBEDNQ010000008.1"/>
</dbReference>
<feature type="transmembrane region" description="Helical" evidence="10">
    <location>
        <begin position="271"/>
        <end position="288"/>
    </location>
</feature>
<dbReference type="EMBL" id="JBEDNQ010000008">
    <property type="protein sequence ID" value="MEQ3552820.1"/>
    <property type="molecule type" value="Genomic_DNA"/>
</dbReference>
<evidence type="ECO:0000256" key="2">
    <source>
        <dbReference type="ARBA" id="ARBA00022448"/>
    </source>
</evidence>
<evidence type="ECO:0000256" key="5">
    <source>
        <dbReference type="ARBA" id="ARBA00022692"/>
    </source>
</evidence>
<proteinExistence type="inferred from homology"/>
<evidence type="ECO:0000313" key="11">
    <source>
        <dbReference type="EMBL" id="MEQ3552820.1"/>
    </source>
</evidence>
<feature type="transmembrane region" description="Helical" evidence="10">
    <location>
        <begin position="365"/>
        <end position="391"/>
    </location>
</feature>
<evidence type="ECO:0000256" key="3">
    <source>
        <dbReference type="ARBA" id="ARBA00022475"/>
    </source>
</evidence>
<feature type="transmembrane region" description="Helical" evidence="10">
    <location>
        <begin position="106"/>
        <end position="127"/>
    </location>
</feature>
<name>A0ABV1KED2_9PSEU</name>
<feature type="transmembrane region" description="Helical" evidence="10">
    <location>
        <begin position="42"/>
        <end position="63"/>
    </location>
</feature>
<protein>
    <submittedName>
        <fullName evidence="11">YeeE/YedE family protein</fullName>
    </submittedName>
</protein>
<feature type="transmembrane region" description="Helical" evidence="10">
    <location>
        <begin position="397"/>
        <end position="417"/>
    </location>
</feature>
<evidence type="ECO:0000256" key="10">
    <source>
        <dbReference type="SAM" id="Phobius"/>
    </source>
</evidence>
<evidence type="ECO:0000256" key="9">
    <source>
        <dbReference type="SAM" id="MobiDB-lite"/>
    </source>
</evidence>
<reference evidence="11 12" key="1">
    <citation type="submission" date="2024-03" db="EMBL/GenBank/DDBJ databases">
        <title>Draft genome sequence of Pseudonocardia nematodicida JCM 31783.</title>
        <authorList>
            <person name="Butdee W."/>
            <person name="Duangmal K."/>
        </authorList>
    </citation>
    <scope>NUCLEOTIDE SEQUENCE [LARGE SCALE GENOMIC DNA]</scope>
    <source>
        <strain evidence="11 12">JCM 31783</strain>
    </source>
</reference>
<keyword evidence="7 10" id="KW-0472">Membrane</keyword>
<evidence type="ECO:0000256" key="7">
    <source>
        <dbReference type="ARBA" id="ARBA00023136"/>
    </source>
</evidence>
<keyword evidence="2" id="KW-0813">Transport</keyword>
<dbReference type="InterPro" id="IPR007272">
    <property type="entry name" value="Sulf_transp_TsuA/YedE"/>
</dbReference>
<comment type="caution">
    <text evidence="11">The sequence shown here is derived from an EMBL/GenBank/DDBJ whole genome shotgun (WGS) entry which is preliminary data.</text>
</comment>